<keyword evidence="1 3" id="KW-0963">Cytoplasm</keyword>
<proteinExistence type="inferred from homology"/>
<dbReference type="InterPro" id="IPR003728">
    <property type="entry name" value="Ribosome_maturation_RimP"/>
</dbReference>
<comment type="function">
    <text evidence="3">Required for maturation of 30S ribosomal subunits.</text>
</comment>
<sequence length="175" mass="19604">MSNLTIEERVRAIAEHVVADYGLELVHVEVVGARRRLVRIFIDKPEGVTHEDCSVVSEHVGTILDVEDFIPSSYVLEVSSPGLERGLYKREDYVRFAGRAARVRTREAIEGQRNFRGRIVGVEGDAVTFDDRVRGQISIPFGLIVKANLEIDLAEEFKRAEELAAARRVQTEGEG</sequence>
<comment type="subcellular location">
    <subcellularLocation>
        <location evidence="3">Cytoplasm</location>
    </subcellularLocation>
</comment>
<evidence type="ECO:0000313" key="6">
    <source>
        <dbReference type="EMBL" id="CDM66465.1"/>
    </source>
</evidence>
<dbReference type="Gene3D" id="2.30.30.180">
    <property type="entry name" value="Ribosome maturation factor RimP, C-terminal domain"/>
    <property type="match status" value="1"/>
</dbReference>
<evidence type="ECO:0000256" key="2">
    <source>
        <dbReference type="ARBA" id="ARBA00022517"/>
    </source>
</evidence>
<name>A0A0B6X264_9BACT</name>
<feature type="domain" description="Ribosome maturation factor RimP C-terminal" evidence="5">
    <location>
        <begin position="87"/>
        <end position="152"/>
    </location>
</feature>
<comment type="similarity">
    <text evidence="3">Belongs to the RimP family.</text>
</comment>
<evidence type="ECO:0000259" key="5">
    <source>
        <dbReference type="Pfam" id="PF17384"/>
    </source>
</evidence>
<dbReference type="STRING" id="454194.PYK22_02495"/>
<dbReference type="InterPro" id="IPR035956">
    <property type="entry name" value="RimP_N_sf"/>
</dbReference>
<evidence type="ECO:0000256" key="3">
    <source>
        <dbReference type="HAMAP-Rule" id="MF_01077"/>
    </source>
</evidence>
<dbReference type="GO" id="GO:0006412">
    <property type="term" value="P:translation"/>
    <property type="evidence" value="ECO:0007669"/>
    <property type="project" value="TreeGrafter"/>
</dbReference>
<reference evidence="6 7" key="1">
    <citation type="submission" date="2013-12" db="EMBL/GenBank/DDBJ databases">
        <authorList>
            <person name="Stott M."/>
        </authorList>
    </citation>
    <scope>NUCLEOTIDE SEQUENCE [LARGE SCALE GENOMIC DNA]</scope>
    <source>
        <strain evidence="6 7">K22</strain>
    </source>
</reference>
<dbReference type="InterPro" id="IPR028998">
    <property type="entry name" value="RimP_C"/>
</dbReference>
<evidence type="ECO:0000256" key="1">
    <source>
        <dbReference type="ARBA" id="ARBA00022490"/>
    </source>
</evidence>
<dbReference type="OrthoDB" id="9805006at2"/>
<evidence type="ECO:0000313" key="7">
    <source>
        <dbReference type="Proteomes" id="UP000031518"/>
    </source>
</evidence>
<dbReference type="SUPFAM" id="SSF75420">
    <property type="entry name" value="YhbC-like, N-terminal domain"/>
    <property type="match status" value="1"/>
</dbReference>
<dbReference type="HAMAP" id="MF_01077">
    <property type="entry name" value="RimP"/>
    <property type="match status" value="1"/>
</dbReference>
<dbReference type="Pfam" id="PF17384">
    <property type="entry name" value="DUF150_C"/>
    <property type="match status" value="1"/>
</dbReference>
<organism evidence="6 7">
    <name type="scientific">Pyrinomonas methylaliphatogenes</name>
    <dbReference type="NCBI Taxonomy" id="454194"/>
    <lineage>
        <taxon>Bacteria</taxon>
        <taxon>Pseudomonadati</taxon>
        <taxon>Acidobacteriota</taxon>
        <taxon>Blastocatellia</taxon>
        <taxon>Blastocatellales</taxon>
        <taxon>Pyrinomonadaceae</taxon>
        <taxon>Pyrinomonas</taxon>
    </lineage>
</organism>
<gene>
    <name evidence="3" type="primary">rimP</name>
    <name evidence="6" type="ORF">PYK22_02495</name>
</gene>
<dbReference type="RefSeq" id="WP_083437831.1">
    <property type="nucleotide sequence ID" value="NZ_CBXV010000008.1"/>
</dbReference>
<dbReference type="Gene3D" id="3.30.300.70">
    <property type="entry name" value="RimP-like superfamily, N-terminal"/>
    <property type="match status" value="1"/>
</dbReference>
<dbReference type="Pfam" id="PF02576">
    <property type="entry name" value="RimP_N"/>
    <property type="match status" value="1"/>
</dbReference>
<dbReference type="FunFam" id="3.30.300.70:FF:000001">
    <property type="entry name" value="Ribosome maturation factor RimP"/>
    <property type="match status" value="1"/>
</dbReference>
<feature type="domain" description="Ribosome maturation factor RimP N-terminal" evidence="4">
    <location>
        <begin position="13"/>
        <end position="84"/>
    </location>
</feature>
<accession>A0A0B6X264</accession>
<dbReference type="GO" id="GO:0000028">
    <property type="term" value="P:ribosomal small subunit assembly"/>
    <property type="evidence" value="ECO:0007669"/>
    <property type="project" value="TreeGrafter"/>
</dbReference>
<dbReference type="PANTHER" id="PTHR33867">
    <property type="entry name" value="RIBOSOME MATURATION FACTOR RIMP"/>
    <property type="match status" value="1"/>
</dbReference>
<keyword evidence="7" id="KW-1185">Reference proteome</keyword>
<dbReference type="PANTHER" id="PTHR33867:SF1">
    <property type="entry name" value="RIBOSOME MATURATION FACTOR RIMP"/>
    <property type="match status" value="1"/>
</dbReference>
<keyword evidence="2 3" id="KW-0690">Ribosome biogenesis</keyword>
<dbReference type="Proteomes" id="UP000031518">
    <property type="component" value="Unassembled WGS sequence"/>
</dbReference>
<reference evidence="6 7" key="2">
    <citation type="submission" date="2015-01" db="EMBL/GenBank/DDBJ databases">
        <title>Complete genome sequence of Pyrinomonas methylaliphatogenes type strain K22T.</title>
        <authorList>
            <person name="Lee K.C.Y."/>
            <person name="Power J.F."/>
            <person name="Dunfield P.F."/>
            <person name="Morgan X.C."/>
            <person name="Huttenhower C."/>
            <person name="Stott M.B."/>
        </authorList>
    </citation>
    <scope>NUCLEOTIDE SEQUENCE [LARGE SCALE GENOMIC DNA]</scope>
    <source>
        <strain evidence="6 7">K22</strain>
    </source>
</reference>
<dbReference type="AlphaFoldDB" id="A0A0B6X264"/>
<dbReference type="SUPFAM" id="SSF74942">
    <property type="entry name" value="YhbC-like, C-terminal domain"/>
    <property type="match status" value="1"/>
</dbReference>
<dbReference type="InterPro" id="IPR028989">
    <property type="entry name" value="RimP_N"/>
</dbReference>
<protein>
    <recommendedName>
        <fullName evidence="3">Ribosome maturation factor RimP</fullName>
    </recommendedName>
</protein>
<dbReference type="GO" id="GO:0005829">
    <property type="term" value="C:cytosol"/>
    <property type="evidence" value="ECO:0007669"/>
    <property type="project" value="TreeGrafter"/>
</dbReference>
<dbReference type="InterPro" id="IPR036847">
    <property type="entry name" value="RimP_C_sf"/>
</dbReference>
<dbReference type="CDD" id="cd01734">
    <property type="entry name" value="YlxS_C"/>
    <property type="match status" value="1"/>
</dbReference>
<evidence type="ECO:0000259" key="4">
    <source>
        <dbReference type="Pfam" id="PF02576"/>
    </source>
</evidence>
<dbReference type="EMBL" id="CBXV010000008">
    <property type="protein sequence ID" value="CDM66465.1"/>
    <property type="molecule type" value="Genomic_DNA"/>
</dbReference>